<evidence type="ECO:0008006" key="3">
    <source>
        <dbReference type="Google" id="ProtNLM"/>
    </source>
</evidence>
<keyword evidence="2" id="KW-1185">Reference proteome</keyword>
<gene>
    <name evidence="1" type="ORF">RZS28_00830</name>
</gene>
<name>A0ABZ0HRG0_9HYPH</name>
<accession>A0ABZ0HRG0</accession>
<proteinExistence type="predicted"/>
<protein>
    <recommendedName>
        <fullName evidence="3">GntR C-terminal domain-containing protein</fullName>
    </recommendedName>
</protein>
<dbReference type="EMBL" id="CP136862">
    <property type="protein sequence ID" value="WOJ89892.1"/>
    <property type="molecule type" value="Genomic_DNA"/>
</dbReference>
<dbReference type="RefSeq" id="WP_407339338.1">
    <property type="nucleotide sequence ID" value="NZ_CP136862.1"/>
</dbReference>
<sequence>MSLTIDASSITCRSMRTEILREAIAREIMRIGLLGTRAHVALMDADDALALECLREHWRATRVTLAPMAAELGKLAGGGR</sequence>
<evidence type="ECO:0000313" key="1">
    <source>
        <dbReference type="EMBL" id="WOJ89892.1"/>
    </source>
</evidence>
<dbReference type="Proteomes" id="UP001626536">
    <property type="component" value="Chromosome"/>
</dbReference>
<reference evidence="1 2" key="1">
    <citation type="submission" date="2023-10" db="EMBL/GenBank/DDBJ databases">
        <title>Novel methanotroph of the genus Methylocapsa from a subarctic wetland.</title>
        <authorList>
            <person name="Belova S.E."/>
            <person name="Oshkin I.Y."/>
            <person name="Miroshnikov K."/>
            <person name="Dedysh S.N."/>
        </authorList>
    </citation>
    <scope>NUCLEOTIDE SEQUENCE [LARGE SCALE GENOMIC DNA]</scope>
    <source>
        <strain evidence="1 2">RX1</strain>
    </source>
</reference>
<organism evidence="1 2">
    <name type="scientific">Methylocapsa polymorpha</name>
    <dbReference type="NCBI Taxonomy" id="3080828"/>
    <lineage>
        <taxon>Bacteria</taxon>
        <taxon>Pseudomonadati</taxon>
        <taxon>Pseudomonadota</taxon>
        <taxon>Alphaproteobacteria</taxon>
        <taxon>Hyphomicrobiales</taxon>
        <taxon>Beijerinckiaceae</taxon>
        <taxon>Methylocapsa</taxon>
    </lineage>
</organism>
<evidence type="ECO:0000313" key="2">
    <source>
        <dbReference type="Proteomes" id="UP001626536"/>
    </source>
</evidence>